<reference evidence="2 3" key="1">
    <citation type="journal article" date="2021" name="Sci. Rep.">
        <title>The genome of the diatom Chaetoceros tenuissimus carries an ancient integrated fragment of an extant virus.</title>
        <authorList>
            <person name="Hongo Y."/>
            <person name="Kimura K."/>
            <person name="Takaki Y."/>
            <person name="Yoshida Y."/>
            <person name="Baba S."/>
            <person name="Kobayashi G."/>
            <person name="Nagasaki K."/>
            <person name="Hano T."/>
            <person name="Tomaru Y."/>
        </authorList>
    </citation>
    <scope>NUCLEOTIDE SEQUENCE [LARGE SCALE GENOMIC DNA]</scope>
    <source>
        <strain evidence="2 3">NIES-3715</strain>
    </source>
</reference>
<keyword evidence="3" id="KW-1185">Reference proteome</keyword>
<dbReference type="GO" id="GO:0032210">
    <property type="term" value="P:regulation of telomere maintenance via telomerase"/>
    <property type="evidence" value="ECO:0007669"/>
    <property type="project" value="TreeGrafter"/>
</dbReference>
<evidence type="ECO:0000313" key="3">
    <source>
        <dbReference type="Proteomes" id="UP001054902"/>
    </source>
</evidence>
<dbReference type="EMBL" id="BLLK01000045">
    <property type="protein sequence ID" value="GFH51203.1"/>
    <property type="molecule type" value="Genomic_DNA"/>
</dbReference>
<dbReference type="AlphaFoldDB" id="A0AAD3CS64"/>
<feature type="compositionally biased region" description="Polar residues" evidence="1">
    <location>
        <begin position="484"/>
        <end position="503"/>
    </location>
</feature>
<dbReference type="GO" id="GO:0010521">
    <property type="term" value="F:telomerase inhibitor activity"/>
    <property type="evidence" value="ECO:0007669"/>
    <property type="project" value="TreeGrafter"/>
</dbReference>
<evidence type="ECO:0000256" key="1">
    <source>
        <dbReference type="SAM" id="MobiDB-lite"/>
    </source>
</evidence>
<organism evidence="2 3">
    <name type="scientific">Chaetoceros tenuissimus</name>
    <dbReference type="NCBI Taxonomy" id="426638"/>
    <lineage>
        <taxon>Eukaryota</taxon>
        <taxon>Sar</taxon>
        <taxon>Stramenopiles</taxon>
        <taxon>Ochrophyta</taxon>
        <taxon>Bacillariophyta</taxon>
        <taxon>Coscinodiscophyceae</taxon>
        <taxon>Chaetocerotophycidae</taxon>
        <taxon>Chaetocerotales</taxon>
        <taxon>Chaetocerotaceae</taxon>
        <taxon>Chaetoceros</taxon>
    </lineage>
</organism>
<comment type="caution">
    <text evidence="2">The sequence shown here is derived from an EMBL/GenBank/DDBJ whole genome shotgun (WGS) entry which is preliminary data.</text>
</comment>
<dbReference type="InterPro" id="IPR028389">
    <property type="entry name" value="POT1"/>
</dbReference>
<dbReference type="SUPFAM" id="SSF50249">
    <property type="entry name" value="Nucleic acid-binding proteins"/>
    <property type="match status" value="1"/>
</dbReference>
<dbReference type="InterPro" id="IPR012340">
    <property type="entry name" value="NA-bd_OB-fold"/>
</dbReference>
<dbReference type="GO" id="GO:0098505">
    <property type="term" value="F:G-rich strand telomeric DNA binding"/>
    <property type="evidence" value="ECO:0007669"/>
    <property type="project" value="TreeGrafter"/>
</dbReference>
<dbReference type="PANTHER" id="PTHR14513">
    <property type="entry name" value="PROTECTION OF TELOMERES 1"/>
    <property type="match status" value="1"/>
</dbReference>
<evidence type="ECO:0000313" key="2">
    <source>
        <dbReference type="EMBL" id="GFH51203.1"/>
    </source>
</evidence>
<dbReference type="PANTHER" id="PTHR14513:SF0">
    <property type="entry name" value="PROTECTION OF TELOMERES PROTEIN 1"/>
    <property type="match status" value="1"/>
</dbReference>
<sequence>MSGQVGFFSTFVKASKESVVQETSNKDTEESSQVNGDYNTSLIGRISDEIVESVNTEEVKSFQDWKAIYKRILLGYLVPRVFYDPNDNLSAGVFESEDDIYLAAKFGFFAVNLLAELKDWNQRKRNHQMVNDESQFEPSVNEESQMQLDTQLDAPVTSPGLQDNFPKNQNYASIMDRVMATIPCVEKLQEYKVKSISEISLDVSTVHIQLASFLNIRKVQQCKPIDASLRSMPIPSGRCHLLSRSSTPIPREWVMQNGPLHPLYSQVLSFEIMEEDILTGDQQKVRSLSQAVFGQKTRRIKIFLYDSFALAMVKIIERAETFMNSYGNKNPNQKLRLKDHMMISLKNVPAKCILPMHAIEARDHFMDHQFGKCAEYCICIGPESMMSCMTVNDTNSSNSSKNMLRFDHDDLIIDVMMKNENGEYDESYLPNGYCYSINKRVTQKIEKGEKKSFLRSSNQDMLEASKKLRKGYDTVQKLNKRNESSTGDKGTGSRVQNISSTVSFSSNKRKAPVVEERECLRLSEIESLYERNRSGPRKKREVNIMVAVLNFGAPWQTKHDLKMNVSVFDDSLTMSRPDNAGHRENSMNCVNLSVFRKNKAKFPKLIQAGDILCGSRILVDKYNGEIKLTAFDWSTIRVCRPSREALRIFQGCDEDVVIPVEDLEINPTPKSDFDFNKSQIYKLWCFAQNRMASCPNVNPQYKFTISDIEARRSRAENNESSSLLDGDLTAMVVDIIPYPESDLCLQNPKGILRLWDGTGIGRCEMLPKGFVKSAQDVRSEPSMKCLKVISDIIKRMKDGHKDYIEPQEMDGFGDSQHIEGPKQLCGRVINAIIWESSLWSFFNEIQNSGLFSLGRFIRIRNAMVKNEAPLTMHLNTNTLVTPILESTLEVKMMLKHHHHRVINNQAFNPSSAVMPIEVSPRLQDEREMIALLGDIRPKPEMENLVRCLLPTSASTNLVKFYIRDTKPAINKNGDLSWLCMAKKSPTSSRFQFMLDITDGEVELSVLVPDKVAREIFQLTANEVKVDQENDDQELCRKTRQAFDCFYRLISERKQLEGAILSMVTAENEKYFILSEVPHVVN</sequence>
<accession>A0AAD3CS64</accession>
<dbReference type="GO" id="GO:0000783">
    <property type="term" value="C:nuclear telomere cap complex"/>
    <property type="evidence" value="ECO:0007669"/>
    <property type="project" value="TreeGrafter"/>
</dbReference>
<protein>
    <recommendedName>
        <fullName evidence="4">Telomeric single stranded DNA binding POT1/Cdc13 domain-containing protein</fullName>
    </recommendedName>
</protein>
<dbReference type="Gene3D" id="2.40.50.140">
    <property type="entry name" value="Nucleic acid-binding proteins"/>
    <property type="match status" value="1"/>
</dbReference>
<feature type="region of interest" description="Disordered" evidence="1">
    <location>
        <begin position="473"/>
        <end position="503"/>
    </location>
</feature>
<evidence type="ECO:0008006" key="4">
    <source>
        <dbReference type="Google" id="ProtNLM"/>
    </source>
</evidence>
<proteinExistence type="predicted"/>
<dbReference type="GO" id="GO:0016233">
    <property type="term" value="P:telomere capping"/>
    <property type="evidence" value="ECO:0007669"/>
    <property type="project" value="TreeGrafter"/>
</dbReference>
<name>A0AAD3CS64_9STRA</name>
<gene>
    <name evidence="2" type="ORF">CTEN210_07679</name>
</gene>
<dbReference type="Proteomes" id="UP001054902">
    <property type="component" value="Unassembled WGS sequence"/>
</dbReference>